<organism evidence="2">
    <name type="scientific">marine sediment metagenome</name>
    <dbReference type="NCBI Taxonomy" id="412755"/>
    <lineage>
        <taxon>unclassified sequences</taxon>
        <taxon>metagenomes</taxon>
        <taxon>ecological metagenomes</taxon>
    </lineage>
</organism>
<comment type="caution">
    <text evidence="2">The sequence shown here is derived from an EMBL/GenBank/DDBJ whole genome shotgun (WGS) entry which is preliminary data.</text>
</comment>
<dbReference type="Pfam" id="PF00535">
    <property type="entry name" value="Glycos_transf_2"/>
    <property type="match status" value="1"/>
</dbReference>
<evidence type="ECO:0000259" key="1">
    <source>
        <dbReference type="Pfam" id="PF00535"/>
    </source>
</evidence>
<feature type="non-terminal residue" evidence="2">
    <location>
        <position position="1"/>
    </location>
</feature>
<dbReference type="EMBL" id="BARS01044573">
    <property type="protein sequence ID" value="GAG37630.1"/>
    <property type="molecule type" value="Genomic_DNA"/>
</dbReference>
<dbReference type="SUPFAM" id="SSF53448">
    <property type="entry name" value="Nucleotide-diphospho-sugar transferases"/>
    <property type="match status" value="1"/>
</dbReference>
<sequence>ETLAEIVRRVWEVDVGSDADKEIVLVDDYSTDGTRRLYDGLKETYGPDHLKVFFHERNRGKGAALRTGFKQVTGDVVIIQDADLEYDPADYPRLIQPILDGKADVVYGSRFVGSQAHRVHFFWHMVGNRLLTTLSNMMTNLNLTDMETCYKVFRADVLKRLRIKSDRFDFEPEITAKVAKDGWRVYEVGISYAGRSYHEGKKITWRDGLHALWAIFRFRFFD</sequence>
<dbReference type="InterPro" id="IPR029044">
    <property type="entry name" value="Nucleotide-diphossugar_trans"/>
</dbReference>
<accession>X0X3N7</accession>
<dbReference type="AlphaFoldDB" id="X0X3N7"/>
<proteinExistence type="predicted"/>
<dbReference type="InterPro" id="IPR001173">
    <property type="entry name" value="Glyco_trans_2-like"/>
</dbReference>
<evidence type="ECO:0000313" key="2">
    <source>
        <dbReference type="EMBL" id="GAG37630.1"/>
    </source>
</evidence>
<dbReference type="PANTHER" id="PTHR48090:SF7">
    <property type="entry name" value="RFBJ PROTEIN"/>
    <property type="match status" value="1"/>
</dbReference>
<feature type="domain" description="Glycosyltransferase 2-like" evidence="1">
    <location>
        <begin position="2"/>
        <end position="161"/>
    </location>
</feature>
<protein>
    <recommendedName>
        <fullName evidence="1">Glycosyltransferase 2-like domain-containing protein</fullName>
    </recommendedName>
</protein>
<reference evidence="2" key="1">
    <citation type="journal article" date="2014" name="Front. Microbiol.">
        <title>High frequency of phylogenetically diverse reductive dehalogenase-homologous genes in deep subseafloor sedimentary metagenomes.</title>
        <authorList>
            <person name="Kawai M."/>
            <person name="Futagami T."/>
            <person name="Toyoda A."/>
            <person name="Takaki Y."/>
            <person name="Nishi S."/>
            <person name="Hori S."/>
            <person name="Arai W."/>
            <person name="Tsubouchi T."/>
            <person name="Morono Y."/>
            <person name="Uchiyama I."/>
            <person name="Ito T."/>
            <person name="Fujiyama A."/>
            <person name="Inagaki F."/>
            <person name="Takami H."/>
        </authorList>
    </citation>
    <scope>NUCLEOTIDE SEQUENCE</scope>
    <source>
        <strain evidence="2">Expedition CK06-06</strain>
    </source>
</reference>
<dbReference type="Gene3D" id="3.90.550.10">
    <property type="entry name" value="Spore Coat Polysaccharide Biosynthesis Protein SpsA, Chain A"/>
    <property type="match status" value="1"/>
</dbReference>
<gene>
    <name evidence="2" type="ORF">S01H1_67315</name>
</gene>
<name>X0X3N7_9ZZZZ</name>
<dbReference type="CDD" id="cd04179">
    <property type="entry name" value="DPM_DPG-synthase_like"/>
    <property type="match status" value="1"/>
</dbReference>
<dbReference type="PANTHER" id="PTHR48090">
    <property type="entry name" value="UNDECAPRENYL-PHOSPHATE 4-DEOXY-4-FORMAMIDO-L-ARABINOSE TRANSFERASE-RELATED"/>
    <property type="match status" value="1"/>
</dbReference>
<dbReference type="InterPro" id="IPR050256">
    <property type="entry name" value="Glycosyltransferase_2"/>
</dbReference>